<feature type="non-terminal residue" evidence="10">
    <location>
        <position position="482"/>
    </location>
</feature>
<evidence type="ECO:0000256" key="1">
    <source>
        <dbReference type="ARBA" id="ARBA00004123"/>
    </source>
</evidence>
<dbReference type="Gene3D" id="3.30.160.60">
    <property type="entry name" value="Classic Zinc Finger"/>
    <property type="match status" value="5"/>
</dbReference>
<feature type="domain" description="C2H2-type" evidence="9">
    <location>
        <begin position="327"/>
        <end position="354"/>
    </location>
</feature>
<keyword evidence="6" id="KW-0539">Nucleus</keyword>
<keyword evidence="4 7" id="KW-0863">Zinc-finger</keyword>
<dbReference type="PROSITE" id="PS50157">
    <property type="entry name" value="ZINC_FINGER_C2H2_2"/>
    <property type="match status" value="5"/>
</dbReference>
<comment type="subcellular location">
    <subcellularLocation>
        <location evidence="1">Nucleus</location>
    </subcellularLocation>
</comment>
<dbReference type="SMART" id="SM00355">
    <property type="entry name" value="ZnF_C2H2"/>
    <property type="match status" value="5"/>
</dbReference>
<evidence type="ECO:0000256" key="3">
    <source>
        <dbReference type="ARBA" id="ARBA00022737"/>
    </source>
</evidence>
<dbReference type="FunFam" id="3.30.160.60:FF:000446">
    <property type="entry name" value="Zinc finger protein"/>
    <property type="match status" value="1"/>
</dbReference>
<protein>
    <recommendedName>
        <fullName evidence="9">C2H2-type domain-containing protein</fullName>
    </recommendedName>
</protein>
<evidence type="ECO:0000256" key="2">
    <source>
        <dbReference type="ARBA" id="ARBA00022723"/>
    </source>
</evidence>
<keyword evidence="5" id="KW-0862">Zinc</keyword>
<evidence type="ECO:0000313" key="10">
    <source>
        <dbReference type="EMBL" id="JAS41717.1"/>
    </source>
</evidence>
<feature type="domain" description="C2H2-type" evidence="9">
    <location>
        <begin position="385"/>
        <end position="412"/>
    </location>
</feature>
<name>A0A1B6EUW3_9HEMI</name>
<dbReference type="Pfam" id="PF13912">
    <property type="entry name" value="zf-C2H2_6"/>
    <property type="match status" value="1"/>
</dbReference>
<proteinExistence type="predicted"/>
<dbReference type="FunFam" id="3.30.160.60:FF:000512">
    <property type="entry name" value="zinc finger protein 197 isoform X1"/>
    <property type="match status" value="1"/>
</dbReference>
<accession>A0A1B6EUW3</accession>
<dbReference type="GO" id="GO:0005634">
    <property type="term" value="C:nucleus"/>
    <property type="evidence" value="ECO:0007669"/>
    <property type="project" value="UniProtKB-SubCell"/>
</dbReference>
<dbReference type="PROSITE" id="PS00028">
    <property type="entry name" value="ZINC_FINGER_C2H2_1"/>
    <property type="match status" value="5"/>
</dbReference>
<sequence length="482" mass="52637">MNPSDHLATSGTVPSSEVVVPVSQDGQRVTAAGTEMCQGTTVALSSVAKYWVLTNLFPGPIPQVSVYGLQASRLDKDGAPQPCLTPVNVGVETMTLIQQHQAQIPVSAVGVGGVTTLTLPAPQLATVALPSTPVSAAPTTTTTPGTLQMQDKSSCVTEQCGNNQVHCQVQCDLTLLQQPPIHAPTTQSITLTPEQHQQLQQQVLQHHALTQSQEPQQIELVVREVKVEENKNKDGGGVLTSYQGDKQQQQGHTQILVEKPLGDNIVYKPVNVDDLNQLLAYHEVFGKLQGGGVAGVGVGVVESESTAPPPAKSPESDDSPASPPGAHPCDLCAKVFPYRYQMIVHRRYHTERKPFQCQVCGRSFENSEELSQHGKSCHQENNSMLTCQVCFHVFASAGSLERHARRHCLDKPYQCAVCNKAFGRKEHLENHSRSHSGETPYRCQYCEKSFSRKEHMVNHVRKHTGDTPNRCDICKKAFTRKE</sequence>
<dbReference type="PANTHER" id="PTHR24379:SF121">
    <property type="entry name" value="C2H2-TYPE DOMAIN-CONTAINING PROTEIN"/>
    <property type="match status" value="1"/>
</dbReference>
<keyword evidence="2" id="KW-0479">Metal-binding</keyword>
<evidence type="ECO:0000256" key="4">
    <source>
        <dbReference type="ARBA" id="ARBA00022771"/>
    </source>
</evidence>
<keyword evidence="3" id="KW-0677">Repeat</keyword>
<evidence type="ECO:0000259" key="9">
    <source>
        <dbReference type="PROSITE" id="PS50157"/>
    </source>
</evidence>
<evidence type="ECO:0000256" key="6">
    <source>
        <dbReference type="ARBA" id="ARBA00023242"/>
    </source>
</evidence>
<dbReference type="GO" id="GO:0008270">
    <property type="term" value="F:zinc ion binding"/>
    <property type="evidence" value="ECO:0007669"/>
    <property type="project" value="UniProtKB-KW"/>
</dbReference>
<gene>
    <name evidence="10" type="ORF">g.3133</name>
</gene>
<feature type="domain" description="C2H2-type" evidence="9">
    <location>
        <begin position="441"/>
        <end position="468"/>
    </location>
</feature>
<dbReference type="PANTHER" id="PTHR24379">
    <property type="entry name" value="KRAB AND ZINC FINGER DOMAIN-CONTAINING"/>
    <property type="match status" value="1"/>
</dbReference>
<feature type="region of interest" description="Disordered" evidence="8">
    <location>
        <begin position="302"/>
        <end position="324"/>
    </location>
</feature>
<feature type="domain" description="C2H2-type" evidence="9">
    <location>
        <begin position="355"/>
        <end position="383"/>
    </location>
</feature>
<dbReference type="FunFam" id="3.30.160.60:FF:000253">
    <property type="entry name" value="Crooked legs, isoform H"/>
    <property type="match status" value="1"/>
</dbReference>
<evidence type="ECO:0000256" key="8">
    <source>
        <dbReference type="SAM" id="MobiDB-lite"/>
    </source>
</evidence>
<dbReference type="EMBL" id="GECZ01028052">
    <property type="protein sequence ID" value="JAS41717.1"/>
    <property type="molecule type" value="Transcribed_RNA"/>
</dbReference>
<organism evidence="10">
    <name type="scientific">Cuerna arida</name>
    <dbReference type="NCBI Taxonomy" id="1464854"/>
    <lineage>
        <taxon>Eukaryota</taxon>
        <taxon>Metazoa</taxon>
        <taxon>Ecdysozoa</taxon>
        <taxon>Arthropoda</taxon>
        <taxon>Hexapoda</taxon>
        <taxon>Insecta</taxon>
        <taxon>Pterygota</taxon>
        <taxon>Neoptera</taxon>
        <taxon>Paraneoptera</taxon>
        <taxon>Hemiptera</taxon>
        <taxon>Auchenorrhyncha</taxon>
        <taxon>Membracoidea</taxon>
        <taxon>Cicadellidae</taxon>
        <taxon>Cicadellinae</taxon>
        <taxon>Proconiini</taxon>
        <taxon>Cuerna</taxon>
    </lineage>
</organism>
<dbReference type="InterPro" id="IPR036236">
    <property type="entry name" value="Znf_C2H2_sf"/>
</dbReference>
<evidence type="ECO:0000256" key="5">
    <source>
        <dbReference type="ARBA" id="ARBA00022833"/>
    </source>
</evidence>
<feature type="domain" description="C2H2-type" evidence="9">
    <location>
        <begin position="413"/>
        <end position="440"/>
    </location>
</feature>
<dbReference type="AlphaFoldDB" id="A0A1B6EUW3"/>
<dbReference type="SUPFAM" id="SSF57667">
    <property type="entry name" value="beta-beta-alpha zinc fingers"/>
    <property type="match status" value="3"/>
</dbReference>
<reference evidence="10" key="1">
    <citation type="submission" date="2015-11" db="EMBL/GenBank/DDBJ databases">
        <title>De novo transcriptome assembly of four potential Pierce s Disease insect vectors from Arizona vineyards.</title>
        <authorList>
            <person name="Tassone E.E."/>
        </authorList>
    </citation>
    <scope>NUCLEOTIDE SEQUENCE</scope>
</reference>
<dbReference type="InterPro" id="IPR013087">
    <property type="entry name" value="Znf_C2H2_type"/>
</dbReference>
<evidence type="ECO:0000256" key="7">
    <source>
        <dbReference type="PROSITE-ProRule" id="PRU00042"/>
    </source>
</evidence>
<dbReference type="Pfam" id="PF00096">
    <property type="entry name" value="zf-C2H2"/>
    <property type="match status" value="4"/>
</dbReference>